<reference evidence="3" key="1">
    <citation type="submission" date="2015-08" db="EMBL/GenBank/DDBJ databases">
        <title>Genome sequencing project for genomic taxonomy and phylogenomics of Bacillus-like bacteria.</title>
        <authorList>
            <person name="Liu B."/>
            <person name="Wang J."/>
            <person name="Zhu Y."/>
            <person name="Liu G."/>
            <person name="Chen Q."/>
            <person name="Chen Z."/>
            <person name="Lan J."/>
            <person name="Che J."/>
            <person name="Ge C."/>
            <person name="Shi H."/>
            <person name="Pan Z."/>
            <person name="Liu X."/>
        </authorList>
    </citation>
    <scope>NUCLEOTIDE SEQUENCE [LARGE SCALE GENOMIC DNA]</scope>
    <source>
        <strain evidence="3">FJAT-4402</strain>
    </source>
</reference>
<feature type="compositionally biased region" description="Basic and acidic residues" evidence="1">
    <location>
        <begin position="62"/>
        <end position="73"/>
    </location>
</feature>
<dbReference type="OrthoDB" id="2888331at2"/>
<feature type="region of interest" description="Disordered" evidence="1">
    <location>
        <begin position="62"/>
        <end position="95"/>
    </location>
</feature>
<evidence type="ECO:0000313" key="3">
    <source>
        <dbReference type="Proteomes" id="UP000067625"/>
    </source>
</evidence>
<keyword evidence="3" id="KW-1185">Reference proteome</keyword>
<dbReference type="STRING" id="1441095.AM592_03565"/>
<evidence type="ECO:0008006" key="4">
    <source>
        <dbReference type="Google" id="ProtNLM"/>
    </source>
</evidence>
<proteinExistence type="predicted"/>
<dbReference type="RefSeq" id="WP_053602511.1">
    <property type="nucleotide sequence ID" value="NZ_CP012600.1"/>
</dbReference>
<organism evidence="2 3">
    <name type="scientific">Bacillus gobiensis</name>
    <dbReference type="NCBI Taxonomy" id="1441095"/>
    <lineage>
        <taxon>Bacteria</taxon>
        <taxon>Bacillati</taxon>
        <taxon>Bacillota</taxon>
        <taxon>Bacilli</taxon>
        <taxon>Bacillales</taxon>
        <taxon>Bacillaceae</taxon>
        <taxon>Bacillus</taxon>
    </lineage>
</organism>
<evidence type="ECO:0000313" key="2">
    <source>
        <dbReference type="EMBL" id="ALC80770.1"/>
    </source>
</evidence>
<name>A0A0M4G721_9BACI</name>
<evidence type="ECO:0000256" key="1">
    <source>
        <dbReference type="SAM" id="MobiDB-lite"/>
    </source>
</evidence>
<dbReference type="Proteomes" id="UP000067625">
    <property type="component" value="Chromosome"/>
</dbReference>
<sequence>MSNDPKDAPNVSDSLMQLFVSNVFKKNNVAEDDKRKLSSAEKQQIRQIVEDLQSQVNEFIEKQKQQKQEKTEAEEVQEAPKNTTLREIIRRRKDK</sequence>
<gene>
    <name evidence="2" type="ORF">AM592_03565</name>
</gene>
<dbReference type="PATRIC" id="fig|1441095.3.peg.776"/>
<accession>A0A0M4G721</accession>
<protein>
    <recommendedName>
        <fullName evidence="4">Spore coat protein</fullName>
    </recommendedName>
</protein>
<dbReference type="EMBL" id="CP012600">
    <property type="protein sequence ID" value="ALC80770.1"/>
    <property type="molecule type" value="Genomic_DNA"/>
</dbReference>
<reference evidence="2 3" key="2">
    <citation type="journal article" date="2016" name="Int. J. Syst. Evol. Microbiol.">
        <title>Bacillus gobiensis sp. nov., isolated from a soil sample.</title>
        <authorList>
            <person name="Liu B."/>
            <person name="Liu G.H."/>
            <person name="Cetin S."/>
            <person name="Schumann P."/>
            <person name="Pan Z.Z."/>
            <person name="Chen Q.Q."/>
        </authorList>
    </citation>
    <scope>NUCLEOTIDE SEQUENCE [LARGE SCALE GENOMIC DNA]</scope>
    <source>
        <strain evidence="2 3">FJAT-4402</strain>
    </source>
</reference>
<dbReference type="AlphaFoldDB" id="A0A0M4G721"/>